<dbReference type="AlphaFoldDB" id="A0AAU7D9X5"/>
<keyword evidence="3" id="KW-0472">Membrane</keyword>
<feature type="transmembrane region" description="Helical" evidence="3">
    <location>
        <begin position="430"/>
        <end position="449"/>
    </location>
</feature>
<feature type="transmembrane region" description="Helical" evidence="3">
    <location>
        <begin position="227"/>
        <end position="246"/>
    </location>
</feature>
<dbReference type="InterPro" id="IPR019286">
    <property type="entry name" value="DUF2339_TM"/>
</dbReference>
<dbReference type="EMBL" id="CP121195">
    <property type="protein sequence ID" value="XBH14181.1"/>
    <property type="molecule type" value="Genomic_DNA"/>
</dbReference>
<dbReference type="Pfam" id="PF10101">
    <property type="entry name" value="DUF2339"/>
    <property type="match status" value="1"/>
</dbReference>
<feature type="transmembrane region" description="Helical" evidence="3">
    <location>
        <begin position="533"/>
        <end position="553"/>
    </location>
</feature>
<evidence type="ECO:0000256" key="2">
    <source>
        <dbReference type="SAM" id="MobiDB-lite"/>
    </source>
</evidence>
<evidence type="ECO:0000256" key="1">
    <source>
        <dbReference type="SAM" id="Coils"/>
    </source>
</evidence>
<feature type="transmembrane region" description="Helical" evidence="3">
    <location>
        <begin position="588"/>
        <end position="605"/>
    </location>
</feature>
<protein>
    <submittedName>
        <fullName evidence="4">DUF2339 domain-containing protein</fullName>
    </submittedName>
</protein>
<feature type="transmembrane region" description="Helical" evidence="3">
    <location>
        <begin position="176"/>
        <end position="197"/>
    </location>
</feature>
<dbReference type="PANTHER" id="PTHR38434">
    <property type="entry name" value="BLL2549 PROTEIN"/>
    <property type="match status" value="1"/>
</dbReference>
<gene>
    <name evidence="4" type="ORF">P8936_03190</name>
</gene>
<feature type="transmembrane region" description="Helical" evidence="3">
    <location>
        <begin position="93"/>
        <end position="112"/>
    </location>
</feature>
<feature type="transmembrane region" description="Helical" evidence="3">
    <location>
        <begin position="253"/>
        <end position="271"/>
    </location>
</feature>
<sequence length="627" mass="68138">MPITAAACRNNGKVLPMGEEDMAAQQDRETRLAGELASLSERVDALEREIIQLRGGMPARSSAKAAPPPLATPSIEESASPRASLENRIGSQLFSRVGIVALLIGATWFLKLAMDNHWIGPLGRVVAGLIAGAGLVVWSEHFRRQGFNLFSWSLKAIGSGVLYLSLWAAFQLYHLLPAPVALGAMILVTAWNAFMAWSQDSEILAAYALTGGLATPLLLSTGGNHEIFLFTYILAIDVATIILLRLKPWPRLLLGAFPATVAYFIGWYIAFNSADQLSPTVLFVALFFAVFVSVPIGWEESRKLVQPGRRGAFRITEVFLPLGNAIFASLALYSLLQDAGHHNLLPWLMVLFAAVYLGVMRLPQTSIASAVHLSLSVVFLTIAIPLKANGRWITVGWFAEAAALLWVSARLETAMADAASVSANRILRSLAMAALALGFCALLVQPVWFDTPVQTAFLNGRFATALFGIAVLACATWIALHARYSTGGEPTWPHIAGVSIIALNFVAIVACVRELNTVWGQARIPSEAELQKALAISAFLMVYGAILLALGFWRRTAFIRWQALLLIVFTIAKTFLYDMRNLSQGYRVVSFLGLGVLLMAVSFAYQKDWLALRDSEPDTPVGKGAER</sequence>
<evidence type="ECO:0000313" key="4">
    <source>
        <dbReference type="EMBL" id="XBH14181.1"/>
    </source>
</evidence>
<feature type="transmembrane region" description="Helical" evidence="3">
    <location>
        <begin position="204"/>
        <end position="221"/>
    </location>
</feature>
<organism evidence="4">
    <name type="scientific">Edaphobacter paludis</name>
    <dbReference type="NCBI Taxonomy" id="3035702"/>
    <lineage>
        <taxon>Bacteria</taxon>
        <taxon>Pseudomonadati</taxon>
        <taxon>Acidobacteriota</taxon>
        <taxon>Terriglobia</taxon>
        <taxon>Terriglobales</taxon>
        <taxon>Acidobacteriaceae</taxon>
        <taxon>Edaphobacter</taxon>
    </lineage>
</organism>
<proteinExistence type="predicted"/>
<feature type="coiled-coil region" evidence="1">
    <location>
        <begin position="29"/>
        <end position="56"/>
    </location>
</feature>
<feature type="transmembrane region" description="Helical" evidence="3">
    <location>
        <begin position="492"/>
        <end position="512"/>
    </location>
</feature>
<keyword evidence="3" id="KW-0812">Transmembrane</keyword>
<feature type="transmembrane region" description="Helical" evidence="3">
    <location>
        <begin position="366"/>
        <end position="386"/>
    </location>
</feature>
<feature type="transmembrane region" description="Helical" evidence="3">
    <location>
        <begin position="559"/>
        <end position="576"/>
    </location>
</feature>
<feature type="region of interest" description="Disordered" evidence="2">
    <location>
        <begin position="57"/>
        <end position="79"/>
    </location>
</feature>
<feature type="transmembrane region" description="Helical" evidence="3">
    <location>
        <begin position="277"/>
        <end position="298"/>
    </location>
</feature>
<name>A0AAU7D9X5_9BACT</name>
<evidence type="ECO:0000256" key="3">
    <source>
        <dbReference type="SAM" id="Phobius"/>
    </source>
</evidence>
<reference evidence="4" key="1">
    <citation type="submission" date="2023-03" db="EMBL/GenBank/DDBJ databases">
        <title>Edaphobacter sp.</title>
        <authorList>
            <person name="Huber K.J."/>
            <person name="Papendorf J."/>
            <person name="Pilke C."/>
            <person name="Bunk B."/>
            <person name="Sproeer C."/>
            <person name="Pester M."/>
        </authorList>
    </citation>
    <scope>NUCLEOTIDE SEQUENCE</scope>
    <source>
        <strain evidence="4">DSM 109920</strain>
    </source>
</reference>
<dbReference type="PANTHER" id="PTHR38434:SF1">
    <property type="entry name" value="BLL2549 PROTEIN"/>
    <property type="match status" value="1"/>
</dbReference>
<dbReference type="RefSeq" id="WP_348269944.1">
    <property type="nucleotide sequence ID" value="NZ_CP121195.1"/>
</dbReference>
<feature type="transmembrane region" description="Helical" evidence="3">
    <location>
        <begin position="461"/>
        <end position="480"/>
    </location>
</feature>
<feature type="transmembrane region" description="Helical" evidence="3">
    <location>
        <begin position="149"/>
        <end position="170"/>
    </location>
</feature>
<keyword evidence="1" id="KW-0175">Coiled coil</keyword>
<keyword evidence="3" id="KW-1133">Transmembrane helix</keyword>
<feature type="transmembrane region" description="Helical" evidence="3">
    <location>
        <begin position="118"/>
        <end position="137"/>
    </location>
</feature>
<accession>A0AAU7D9X5</accession>
<feature type="transmembrane region" description="Helical" evidence="3">
    <location>
        <begin position="342"/>
        <end position="359"/>
    </location>
</feature>
<feature type="transmembrane region" description="Helical" evidence="3">
    <location>
        <begin position="318"/>
        <end position="336"/>
    </location>
</feature>